<dbReference type="PANTHER" id="PTHR43133:SF8">
    <property type="entry name" value="RNA POLYMERASE SIGMA FACTOR HI_1459-RELATED"/>
    <property type="match status" value="1"/>
</dbReference>
<evidence type="ECO:0000256" key="2">
    <source>
        <dbReference type="ARBA" id="ARBA00023015"/>
    </source>
</evidence>
<dbReference type="InterPro" id="IPR007627">
    <property type="entry name" value="RNA_pol_sigma70_r2"/>
</dbReference>
<gene>
    <name evidence="8" type="ORF">GCM10023175_00620</name>
</gene>
<dbReference type="InterPro" id="IPR013324">
    <property type="entry name" value="RNA_pol_sigma_r3/r4-like"/>
</dbReference>
<evidence type="ECO:0000259" key="7">
    <source>
        <dbReference type="Pfam" id="PF04545"/>
    </source>
</evidence>
<dbReference type="EMBL" id="BAABGT010000002">
    <property type="protein sequence ID" value="GAA4535270.1"/>
    <property type="molecule type" value="Genomic_DNA"/>
</dbReference>
<dbReference type="Pfam" id="PF04542">
    <property type="entry name" value="Sigma70_r2"/>
    <property type="match status" value="1"/>
</dbReference>
<evidence type="ECO:0000259" key="6">
    <source>
        <dbReference type="Pfam" id="PF04542"/>
    </source>
</evidence>
<keyword evidence="3" id="KW-0731">Sigma factor</keyword>
<dbReference type="InterPro" id="IPR014284">
    <property type="entry name" value="RNA_pol_sigma-70_dom"/>
</dbReference>
<evidence type="ECO:0000256" key="1">
    <source>
        <dbReference type="ARBA" id="ARBA00010641"/>
    </source>
</evidence>
<dbReference type="InterPro" id="IPR039425">
    <property type="entry name" value="RNA_pol_sigma-70-like"/>
</dbReference>
<dbReference type="Gene3D" id="1.10.10.10">
    <property type="entry name" value="Winged helix-like DNA-binding domain superfamily/Winged helix DNA-binding domain"/>
    <property type="match status" value="1"/>
</dbReference>
<dbReference type="Pfam" id="PF04545">
    <property type="entry name" value="Sigma70_r4"/>
    <property type="match status" value="1"/>
</dbReference>
<keyword evidence="4" id="KW-0238">DNA-binding</keyword>
<protein>
    <submittedName>
        <fullName evidence="8">Sigma-70 family RNA polymerase sigma factor</fullName>
    </submittedName>
</protein>
<comment type="caution">
    <text evidence="8">The sequence shown here is derived from an EMBL/GenBank/DDBJ whole genome shotgun (WGS) entry which is preliminary data.</text>
</comment>
<reference evidence="9" key="1">
    <citation type="journal article" date="2019" name="Int. J. Syst. Evol. Microbiol.">
        <title>The Global Catalogue of Microorganisms (GCM) 10K type strain sequencing project: providing services to taxonomists for standard genome sequencing and annotation.</title>
        <authorList>
            <consortium name="The Broad Institute Genomics Platform"/>
            <consortium name="The Broad Institute Genome Sequencing Center for Infectious Disease"/>
            <person name="Wu L."/>
            <person name="Ma J."/>
        </authorList>
    </citation>
    <scope>NUCLEOTIDE SEQUENCE [LARGE SCALE GENOMIC DNA]</scope>
    <source>
        <strain evidence="9">JCM 17906</strain>
    </source>
</reference>
<dbReference type="Proteomes" id="UP001501598">
    <property type="component" value="Unassembled WGS sequence"/>
</dbReference>
<keyword evidence="5" id="KW-0804">Transcription</keyword>
<dbReference type="InterPro" id="IPR013325">
    <property type="entry name" value="RNA_pol_sigma_r2"/>
</dbReference>
<dbReference type="PANTHER" id="PTHR43133">
    <property type="entry name" value="RNA POLYMERASE ECF-TYPE SIGMA FACTO"/>
    <property type="match status" value="1"/>
</dbReference>
<dbReference type="SUPFAM" id="SSF88659">
    <property type="entry name" value="Sigma3 and sigma4 domains of RNA polymerase sigma factors"/>
    <property type="match status" value="1"/>
</dbReference>
<dbReference type="NCBIfam" id="TIGR02937">
    <property type="entry name" value="sigma70-ECF"/>
    <property type="match status" value="1"/>
</dbReference>
<evidence type="ECO:0000256" key="5">
    <source>
        <dbReference type="ARBA" id="ARBA00023163"/>
    </source>
</evidence>
<dbReference type="InterPro" id="IPR036388">
    <property type="entry name" value="WH-like_DNA-bd_sf"/>
</dbReference>
<keyword evidence="9" id="KW-1185">Reference proteome</keyword>
<evidence type="ECO:0000313" key="8">
    <source>
        <dbReference type="EMBL" id="GAA4535270.1"/>
    </source>
</evidence>
<dbReference type="RefSeq" id="WP_345411459.1">
    <property type="nucleotide sequence ID" value="NZ_BAABGT010000002.1"/>
</dbReference>
<feature type="domain" description="RNA polymerase sigma-70 region 4" evidence="7">
    <location>
        <begin position="129"/>
        <end position="183"/>
    </location>
</feature>
<keyword evidence="2" id="KW-0805">Transcription regulation</keyword>
<sequence length="199" mass="22571">MASEVWEGGSDEEFFAQHVGMKIEDAAVVVGRVARRYFAGDVHMIEDVSQDTLEELWAGPARLPEYEPTAWVYFVARRIAVDLLRSRQRERDRAVREFLLRPRTQPRDMAEAVVARVWSEGMAKILEAAIARLPPDHQRILGLCLDPVKGDFRAMSEKELATELAVPQGTVKSRKNAALRRLRDVLIDLGARPENDHDV</sequence>
<accession>A0ABP8RCS2</accession>
<proteinExistence type="inferred from homology"/>
<evidence type="ECO:0000313" key="9">
    <source>
        <dbReference type="Proteomes" id="UP001501598"/>
    </source>
</evidence>
<organism evidence="8 9">
    <name type="scientific">Pseudonocardia xishanensis</name>
    <dbReference type="NCBI Taxonomy" id="630995"/>
    <lineage>
        <taxon>Bacteria</taxon>
        <taxon>Bacillati</taxon>
        <taxon>Actinomycetota</taxon>
        <taxon>Actinomycetes</taxon>
        <taxon>Pseudonocardiales</taxon>
        <taxon>Pseudonocardiaceae</taxon>
        <taxon>Pseudonocardia</taxon>
    </lineage>
</organism>
<dbReference type="Gene3D" id="1.10.1740.10">
    <property type="match status" value="1"/>
</dbReference>
<feature type="domain" description="RNA polymerase sigma-70 region 2" evidence="6">
    <location>
        <begin position="30"/>
        <end position="89"/>
    </location>
</feature>
<evidence type="ECO:0000256" key="4">
    <source>
        <dbReference type="ARBA" id="ARBA00023125"/>
    </source>
</evidence>
<dbReference type="InterPro" id="IPR007630">
    <property type="entry name" value="RNA_pol_sigma70_r4"/>
</dbReference>
<dbReference type="SUPFAM" id="SSF88946">
    <property type="entry name" value="Sigma2 domain of RNA polymerase sigma factors"/>
    <property type="match status" value="1"/>
</dbReference>
<evidence type="ECO:0000256" key="3">
    <source>
        <dbReference type="ARBA" id="ARBA00023082"/>
    </source>
</evidence>
<comment type="similarity">
    <text evidence="1">Belongs to the sigma-70 factor family. ECF subfamily.</text>
</comment>
<name>A0ABP8RCS2_9PSEU</name>